<name>A0A0D2C4Y6_9EURO</name>
<dbReference type="InterPro" id="IPR015661">
    <property type="entry name" value="Bub1/Mad3"/>
</dbReference>
<feature type="compositionally biased region" description="Low complexity" evidence="5">
    <location>
        <begin position="250"/>
        <end position="261"/>
    </location>
</feature>
<dbReference type="GO" id="GO:0005524">
    <property type="term" value="F:ATP binding"/>
    <property type="evidence" value="ECO:0007669"/>
    <property type="project" value="InterPro"/>
</dbReference>
<dbReference type="FunFam" id="1.25.40.430:FF:000003">
    <property type="entry name" value="Checkpoint serine/threonine-protein kinase BUB1"/>
    <property type="match status" value="1"/>
</dbReference>
<dbReference type="InterPro" id="IPR000719">
    <property type="entry name" value="Prot_kinase_dom"/>
</dbReference>
<dbReference type="Gene3D" id="1.25.40.430">
    <property type="match status" value="1"/>
</dbReference>
<dbReference type="GO" id="GO:0007094">
    <property type="term" value="P:mitotic spindle assembly checkpoint signaling"/>
    <property type="evidence" value="ECO:0007669"/>
    <property type="project" value="InterPro"/>
</dbReference>
<dbReference type="SMART" id="SM00220">
    <property type="entry name" value="S_TKc"/>
    <property type="match status" value="1"/>
</dbReference>
<proteinExistence type="predicted"/>
<keyword evidence="3" id="KW-0995">Kinetochore</keyword>
<feature type="compositionally biased region" description="Polar residues" evidence="5">
    <location>
        <begin position="574"/>
        <end position="585"/>
    </location>
</feature>
<dbReference type="GO" id="GO:0004672">
    <property type="term" value="F:protein kinase activity"/>
    <property type="evidence" value="ECO:0007669"/>
    <property type="project" value="InterPro"/>
</dbReference>
<dbReference type="SUPFAM" id="SSF56112">
    <property type="entry name" value="Protein kinase-like (PK-like)"/>
    <property type="match status" value="1"/>
</dbReference>
<dbReference type="InterPro" id="IPR008271">
    <property type="entry name" value="Ser/Thr_kinase_AS"/>
</dbReference>
<dbReference type="HOGENOM" id="CLU_002115_1_0_1"/>
<dbReference type="Gene3D" id="6.10.20.170">
    <property type="match status" value="1"/>
</dbReference>
<feature type="compositionally biased region" description="Low complexity" evidence="5">
    <location>
        <begin position="641"/>
        <end position="653"/>
    </location>
</feature>
<organism evidence="8 9">
    <name type="scientific">Exophiala oligosperma</name>
    <dbReference type="NCBI Taxonomy" id="215243"/>
    <lineage>
        <taxon>Eukaryota</taxon>
        <taxon>Fungi</taxon>
        <taxon>Dikarya</taxon>
        <taxon>Ascomycota</taxon>
        <taxon>Pezizomycotina</taxon>
        <taxon>Eurotiomycetes</taxon>
        <taxon>Chaetothyriomycetidae</taxon>
        <taxon>Chaetothyriales</taxon>
        <taxon>Herpotrichiellaceae</taxon>
        <taxon>Exophiala</taxon>
    </lineage>
</organism>
<dbReference type="InterPro" id="IPR013212">
    <property type="entry name" value="Mad3/Bub1_I"/>
</dbReference>
<feature type="compositionally biased region" description="Low complexity" evidence="5">
    <location>
        <begin position="609"/>
        <end position="618"/>
    </location>
</feature>
<evidence type="ECO:0000259" key="6">
    <source>
        <dbReference type="PROSITE" id="PS50011"/>
    </source>
</evidence>
<dbReference type="VEuPathDB" id="FungiDB:PV06_03294"/>
<comment type="subcellular location">
    <subcellularLocation>
        <location evidence="1">Chromosome</location>
        <location evidence="1">Centromere</location>
        <location evidence="1">Kinetochore</location>
    </subcellularLocation>
</comment>
<feature type="region of interest" description="Disordered" evidence="5">
    <location>
        <begin position="401"/>
        <end position="433"/>
    </location>
</feature>
<reference evidence="8 9" key="1">
    <citation type="submission" date="2015-01" db="EMBL/GenBank/DDBJ databases">
        <title>The Genome Sequence of Exophiala oligosperma CBS72588.</title>
        <authorList>
            <consortium name="The Broad Institute Genomics Platform"/>
            <person name="Cuomo C."/>
            <person name="de Hoog S."/>
            <person name="Gorbushina A."/>
            <person name="Stielow B."/>
            <person name="Teixiera M."/>
            <person name="Abouelleil A."/>
            <person name="Chapman S.B."/>
            <person name="Priest M."/>
            <person name="Young S.K."/>
            <person name="Wortman J."/>
            <person name="Nusbaum C."/>
            <person name="Birren B."/>
        </authorList>
    </citation>
    <scope>NUCLEOTIDE SEQUENCE [LARGE SCALE GENOMIC DNA]</scope>
    <source>
        <strain evidence="8 9">CBS 72588</strain>
    </source>
</reference>
<dbReference type="PANTHER" id="PTHR14030:SF4">
    <property type="entry name" value="BUB1 KINASE, ISOFORM A-RELATED"/>
    <property type="match status" value="1"/>
</dbReference>
<keyword evidence="4" id="KW-0137">Centromere</keyword>
<evidence type="ECO:0000256" key="3">
    <source>
        <dbReference type="ARBA" id="ARBA00022838"/>
    </source>
</evidence>
<feature type="compositionally biased region" description="Polar residues" evidence="5">
    <location>
        <begin position="846"/>
        <end position="864"/>
    </location>
</feature>
<feature type="compositionally biased region" description="Polar residues" evidence="5">
    <location>
        <begin position="871"/>
        <end position="882"/>
    </location>
</feature>
<feature type="compositionally biased region" description="Basic residues" evidence="5">
    <location>
        <begin position="654"/>
        <end position="664"/>
    </location>
</feature>
<dbReference type="GO" id="GO:0000776">
    <property type="term" value="C:kinetochore"/>
    <property type="evidence" value="ECO:0007669"/>
    <property type="project" value="UniProtKB-KW"/>
</dbReference>
<evidence type="ECO:0000313" key="8">
    <source>
        <dbReference type="EMBL" id="KIW44852.1"/>
    </source>
</evidence>
<gene>
    <name evidence="8" type="ORF">PV06_03294</name>
</gene>
<feature type="region of interest" description="Disordered" evidence="5">
    <location>
        <begin position="833"/>
        <end position="936"/>
    </location>
</feature>
<dbReference type="Pfam" id="PF00069">
    <property type="entry name" value="Pkinase"/>
    <property type="match status" value="1"/>
</dbReference>
<dbReference type="Gene3D" id="1.10.510.10">
    <property type="entry name" value="Transferase(Phosphotransferase) domain 1"/>
    <property type="match status" value="1"/>
</dbReference>
<feature type="domain" description="BUB1 N-terminal" evidence="7">
    <location>
        <begin position="70"/>
        <end position="232"/>
    </location>
</feature>
<evidence type="ECO:0000313" key="9">
    <source>
        <dbReference type="Proteomes" id="UP000053342"/>
    </source>
</evidence>
<feature type="region of interest" description="Disordered" evidence="5">
    <location>
        <begin position="551"/>
        <end position="664"/>
    </location>
</feature>
<feature type="compositionally biased region" description="Polar residues" evidence="5">
    <location>
        <begin position="619"/>
        <end position="629"/>
    </location>
</feature>
<dbReference type="GO" id="GO:0032991">
    <property type="term" value="C:protein-containing complex"/>
    <property type="evidence" value="ECO:0007669"/>
    <property type="project" value="UniProtKB-ARBA"/>
</dbReference>
<dbReference type="PROSITE" id="PS51489">
    <property type="entry name" value="BUB1_N"/>
    <property type="match status" value="1"/>
</dbReference>
<dbReference type="Proteomes" id="UP000053342">
    <property type="component" value="Unassembled WGS sequence"/>
</dbReference>
<evidence type="ECO:0000256" key="5">
    <source>
        <dbReference type="SAM" id="MobiDB-lite"/>
    </source>
</evidence>
<dbReference type="Pfam" id="PF08311">
    <property type="entry name" value="Mad3_BUB1_I"/>
    <property type="match status" value="1"/>
</dbReference>
<feature type="compositionally biased region" description="Low complexity" evidence="5">
    <location>
        <begin position="477"/>
        <end position="488"/>
    </location>
</feature>
<feature type="compositionally biased region" description="Low complexity" evidence="5">
    <location>
        <begin position="748"/>
        <end position="759"/>
    </location>
</feature>
<accession>A0A0D2C4Y6</accession>
<dbReference type="STRING" id="215243.A0A0D2C4Y6"/>
<feature type="region of interest" description="Disordered" evidence="5">
    <location>
        <begin position="737"/>
        <end position="784"/>
    </location>
</feature>
<dbReference type="PANTHER" id="PTHR14030">
    <property type="entry name" value="MITOTIC CHECKPOINT SERINE/THREONINE-PROTEIN KINASE BUB1"/>
    <property type="match status" value="1"/>
</dbReference>
<dbReference type="PROSITE" id="PS00108">
    <property type="entry name" value="PROTEIN_KINASE_ST"/>
    <property type="match status" value="1"/>
</dbReference>
<protein>
    <recommendedName>
        <fullName evidence="10">Protein kinase domain-containing protein</fullName>
    </recommendedName>
</protein>
<keyword evidence="2" id="KW-0158">Chromosome</keyword>
<dbReference type="GO" id="GO:0005634">
    <property type="term" value="C:nucleus"/>
    <property type="evidence" value="ECO:0007669"/>
    <property type="project" value="TreeGrafter"/>
</dbReference>
<dbReference type="InterPro" id="IPR011009">
    <property type="entry name" value="Kinase-like_dom_sf"/>
</dbReference>
<sequence length="1404" mass="155772">MAVPVIADNDLINFDIIETHKENIQSLPGGRSAKQLAAILTPRPSGKPGLQSEPTLNETKTLNNAIRQEYEIELQSIADADDPLDIYDRYVKWTLNSYPSAQATPESQLLPLLERATKAFLTSSLYKNDPRYLKLWLHYIRLFSDSPRETFAFLARHGIGDALGLFYEEFAAWLEGAGRWMQADEVFKLGIEKEARPTERLIRKYSQFQQRFEARPQADNEPSSPALPTVRPALAAKIDPFASAHRSEDAQASQQQQQQQNGAGGRPTTSRSGKPKMAIFSDADNAAPPPAAMTTNGWDNIGSIKERKKENTIEARPWTGEKMKAGGRAGTVPKMEIFKDPSLQTINGARQPVQRPGDVVNPRTGRIERVFVNIEAIYPSNDQEFSFEELRATSRGWFRRDWRQPEGPSEGAPLQALSGNEASPPKPRSKASKALEQEDIENLSESFQQKVDLNDTSQGNLSIHDVSTQSMVGMPESQSTSQSQPQSQKPREKKYKVREVKQETQTVKTRLQSPTGKKLKRKITAEPTMTFHSKAATNEIYDMFNQPLRKPEIAKEDTQSGEEIEFTEDVDDGYSTTGDAESTGTGREFGADSEYGEDTLASQFDHTESQSQTQSHSQPDSVSPWSDFTASKHVPRLDSRNTSSTKPNPSSNKAHGRMKSKNKHRHVMADDVTESLDSSSQNATQTSGLGGDFDTQAIAAIANCNFDDMDTKAIAMMAGDVDDEEQDDLEIQDHLPASSHSETEGAAEEGVAAQHQQQETMDEDDDDNRDSLSTPVDDVFTEHHEISHKPRFIPLPPEDYEPTPVRPYRDPALVAQNKLPFMTPIVERTESSLAPSTVFNDPDYFTSKTPSRSTHAYESPSQVQIDKLLMSSPQQQDATPPSSAKRKYEHTGITEEEVASSSPRQRKGPGRDRPNSNGHIPFPIAKASPAPIKDEKSVFQTPAVPVKSPAKSIIPPTIKHKGPIVADLQCNPCDDVIRRQVLTAVHPPVSSYSGYYDHSAQALGQYSLLKSYAEKISKLKAKGSPRKSQGSKDAAIKAVPPLLKFAGASRVYAVKRELGAGAFAPVYLVESYDPNDNALAIVDDVEDKENSSPKKPMEFTRQGLEALKTEAPPGTLVWEFHILRTVRQRLGPAARTMQSIVLAQECHLFSDEAYIVLEYSPQGTLLDLVNLARSENVKAGKPAEGLEEVLAMWFGVELLRSLEDLHQVGILHGDLKGDNCLVRFSGTDVTGPYDSLGGSGWNEKGLKLIDFGRGIDTRMFKADAQFIADWPSCATDCAEIRECKPWKWQIDYHGAAGVIHSLLFGKYIESVPVGGGLGPGQKKEWKLKENLKRYWEKEIWTEVFGVLLNPATVQDGEEMPVQRNLKRVRTRMEKWLSEEGERSGRDLRGALRKMERLVAGNKSA</sequence>
<dbReference type="PROSITE" id="PS50011">
    <property type="entry name" value="PROTEIN_KINASE_DOM"/>
    <property type="match status" value="1"/>
</dbReference>
<feature type="domain" description="Protein kinase" evidence="6">
    <location>
        <begin position="1052"/>
        <end position="1376"/>
    </location>
</feature>
<dbReference type="RefSeq" id="XP_016265068.1">
    <property type="nucleotide sequence ID" value="XM_016404063.1"/>
</dbReference>
<evidence type="ECO:0008006" key="10">
    <source>
        <dbReference type="Google" id="ProtNLM"/>
    </source>
</evidence>
<feature type="compositionally biased region" description="Basic and acidic residues" evidence="5">
    <location>
        <begin position="304"/>
        <end position="324"/>
    </location>
</feature>
<dbReference type="GO" id="GO:0051754">
    <property type="term" value="P:meiotic sister chromatid cohesion, centromeric"/>
    <property type="evidence" value="ECO:0007669"/>
    <property type="project" value="TreeGrafter"/>
</dbReference>
<keyword evidence="9" id="KW-1185">Reference proteome</keyword>
<dbReference type="SMART" id="SM00777">
    <property type="entry name" value="Mad3_BUB1_I"/>
    <property type="match status" value="1"/>
</dbReference>
<evidence type="ECO:0000256" key="1">
    <source>
        <dbReference type="ARBA" id="ARBA00004629"/>
    </source>
</evidence>
<evidence type="ECO:0000256" key="2">
    <source>
        <dbReference type="ARBA" id="ARBA00022454"/>
    </source>
</evidence>
<feature type="compositionally biased region" description="Polar residues" evidence="5">
    <location>
        <begin position="503"/>
        <end position="515"/>
    </location>
</feature>
<feature type="region of interest" description="Disordered" evidence="5">
    <location>
        <begin position="242"/>
        <end position="328"/>
    </location>
</feature>
<feature type="region of interest" description="Disordered" evidence="5">
    <location>
        <begin position="471"/>
        <end position="520"/>
    </location>
</feature>
<feature type="region of interest" description="Disordered" evidence="5">
    <location>
        <begin position="672"/>
        <end position="691"/>
    </location>
</feature>
<dbReference type="InterPro" id="IPR012572">
    <property type="entry name" value="Mad3/Bub1_II"/>
</dbReference>
<evidence type="ECO:0000256" key="4">
    <source>
        <dbReference type="ARBA" id="ARBA00023328"/>
    </source>
</evidence>
<dbReference type="Pfam" id="PF08171">
    <property type="entry name" value="Mad3_BUB1_II"/>
    <property type="match status" value="1"/>
</dbReference>
<feature type="compositionally biased region" description="Acidic residues" evidence="5">
    <location>
        <begin position="559"/>
        <end position="572"/>
    </location>
</feature>
<dbReference type="GeneID" id="27355368"/>
<feature type="compositionally biased region" description="Polar residues" evidence="5">
    <location>
        <begin position="675"/>
        <end position="687"/>
    </location>
</feature>
<evidence type="ECO:0000259" key="7">
    <source>
        <dbReference type="PROSITE" id="PS51489"/>
    </source>
</evidence>
<dbReference type="EMBL" id="KN847334">
    <property type="protein sequence ID" value="KIW44852.1"/>
    <property type="molecule type" value="Genomic_DNA"/>
</dbReference>
<dbReference type="OrthoDB" id="248495at2759"/>